<accession>A0A843XFW9</accession>
<proteinExistence type="predicted"/>
<evidence type="ECO:0000313" key="1">
    <source>
        <dbReference type="EMBL" id="MQM18047.1"/>
    </source>
</evidence>
<reference evidence="1" key="1">
    <citation type="submission" date="2017-07" db="EMBL/GenBank/DDBJ databases">
        <title>Taro Niue Genome Assembly and Annotation.</title>
        <authorList>
            <person name="Atibalentja N."/>
            <person name="Keating K."/>
            <person name="Fields C.J."/>
        </authorList>
    </citation>
    <scope>NUCLEOTIDE SEQUENCE</scope>
    <source>
        <strain evidence="1">Niue_2</strain>
        <tissue evidence="1">Leaf</tissue>
    </source>
</reference>
<dbReference type="AlphaFoldDB" id="A0A843XFW9"/>
<comment type="caution">
    <text evidence="1">The sequence shown here is derived from an EMBL/GenBank/DDBJ whole genome shotgun (WGS) entry which is preliminary data.</text>
</comment>
<name>A0A843XFW9_COLES</name>
<protein>
    <submittedName>
        <fullName evidence="1">Uncharacterized protein</fullName>
    </submittedName>
</protein>
<organism evidence="1 2">
    <name type="scientific">Colocasia esculenta</name>
    <name type="common">Wild taro</name>
    <name type="synonym">Arum esculentum</name>
    <dbReference type="NCBI Taxonomy" id="4460"/>
    <lineage>
        <taxon>Eukaryota</taxon>
        <taxon>Viridiplantae</taxon>
        <taxon>Streptophyta</taxon>
        <taxon>Embryophyta</taxon>
        <taxon>Tracheophyta</taxon>
        <taxon>Spermatophyta</taxon>
        <taxon>Magnoliopsida</taxon>
        <taxon>Liliopsida</taxon>
        <taxon>Araceae</taxon>
        <taxon>Aroideae</taxon>
        <taxon>Colocasieae</taxon>
        <taxon>Colocasia</taxon>
    </lineage>
</organism>
<dbReference type="EMBL" id="NMUH01007933">
    <property type="protein sequence ID" value="MQM18047.1"/>
    <property type="molecule type" value="Genomic_DNA"/>
</dbReference>
<gene>
    <name evidence="1" type="ORF">Taro_051031</name>
</gene>
<dbReference type="Proteomes" id="UP000652761">
    <property type="component" value="Unassembled WGS sequence"/>
</dbReference>
<keyword evidence="2" id="KW-1185">Reference proteome</keyword>
<sequence length="165" mass="17648">MVVWGSGAESFVEISCLGWDAEVVEVCGFLARFVHVPQVAVVVVPRAWRVWSLDSLRCAVGLAGAFWRVFPERCLGGSGEGSPKTCLCCFCSSTCYNVLSDVFSRFRGPVLGCQSMVAPACVASRPCGVPGVWGGSTCGPSTLCRSEVDVLAVRRHSHLVAAWCR</sequence>
<evidence type="ECO:0000313" key="2">
    <source>
        <dbReference type="Proteomes" id="UP000652761"/>
    </source>
</evidence>